<evidence type="ECO:0000256" key="1">
    <source>
        <dbReference type="SAM" id="MobiDB-lite"/>
    </source>
</evidence>
<evidence type="ECO:0000313" key="2">
    <source>
        <dbReference type="EMBL" id="GAH92978.1"/>
    </source>
</evidence>
<accession>X1LFS7</accession>
<protein>
    <submittedName>
        <fullName evidence="2">Uncharacterized protein</fullName>
    </submittedName>
</protein>
<feature type="compositionally biased region" description="Basic and acidic residues" evidence="1">
    <location>
        <begin position="107"/>
        <end position="117"/>
    </location>
</feature>
<dbReference type="EMBL" id="BARV01000079">
    <property type="protein sequence ID" value="GAH92978.1"/>
    <property type="molecule type" value="Genomic_DNA"/>
</dbReference>
<sequence length="146" mass="16376">MIKQRDDIEIHKLKPFKPPPEYITCPLCKRNVQSQAIGGHLSLKHKIKGVTLVSLKTMTLRGTAGKILGDLEIEGKKKLLDEALYTAGNGPEKEAQDEAQDEAQESAEAHSEDRKNPEAQAQVEHKKKTKTVGLWPWVREVEVDED</sequence>
<organism evidence="2">
    <name type="scientific">marine sediment metagenome</name>
    <dbReference type="NCBI Taxonomy" id="412755"/>
    <lineage>
        <taxon>unclassified sequences</taxon>
        <taxon>metagenomes</taxon>
        <taxon>ecological metagenomes</taxon>
    </lineage>
</organism>
<comment type="caution">
    <text evidence="2">The sequence shown here is derived from an EMBL/GenBank/DDBJ whole genome shotgun (WGS) entry which is preliminary data.</text>
</comment>
<gene>
    <name evidence="2" type="ORF">S06H3_00453</name>
</gene>
<name>X1LFS7_9ZZZZ</name>
<proteinExistence type="predicted"/>
<dbReference type="AlphaFoldDB" id="X1LFS7"/>
<feature type="region of interest" description="Disordered" evidence="1">
    <location>
        <begin position="84"/>
        <end position="129"/>
    </location>
</feature>
<reference evidence="2" key="1">
    <citation type="journal article" date="2014" name="Front. Microbiol.">
        <title>High frequency of phylogenetically diverse reductive dehalogenase-homologous genes in deep subseafloor sedimentary metagenomes.</title>
        <authorList>
            <person name="Kawai M."/>
            <person name="Futagami T."/>
            <person name="Toyoda A."/>
            <person name="Takaki Y."/>
            <person name="Nishi S."/>
            <person name="Hori S."/>
            <person name="Arai W."/>
            <person name="Tsubouchi T."/>
            <person name="Morono Y."/>
            <person name="Uchiyama I."/>
            <person name="Ito T."/>
            <person name="Fujiyama A."/>
            <person name="Inagaki F."/>
            <person name="Takami H."/>
        </authorList>
    </citation>
    <scope>NUCLEOTIDE SEQUENCE</scope>
    <source>
        <strain evidence="2">Expedition CK06-06</strain>
    </source>
</reference>